<dbReference type="PANTHER" id="PTHR10083:SF374">
    <property type="entry name" value="BPTI_KUNITZ INHIBITOR DOMAIN-CONTAINING PROTEIN"/>
    <property type="match status" value="1"/>
</dbReference>
<evidence type="ECO:0000256" key="3">
    <source>
        <dbReference type="ARBA" id="ARBA00023157"/>
    </source>
</evidence>
<evidence type="ECO:0000256" key="2">
    <source>
        <dbReference type="ARBA" id="ARBA00022525"/>
    </source>
</evidence>
<dbReference type="PRINTS" id="PR00759">
    <property type="entry name" value="BASICPTASE"/>
</dbReference>
<reference evidence="5" key="1">
    <citation type="submission" date="2025-08" db="UniProtKB">
        <authorList>
            <consortium name="Ensembl"/>
        </authorList>
    </citation>
    <scope>IDENTIFICATION</scope>
</reference>
<keyword evidence="2" id="KW-0964">Secreted</keyword>
<dbReference type="Ensembl" id="ENSLLTT00000015726.1">
    <property type="protein sequence ID" value="ENSLLTP00000015129.1"/>
    <property type="gene ID" value="ENSLLTG00000011609.1"/>
</dbReference>
<dbReference type="Gene3D" id="4.10.410.10">
    <property type="entry name" value="Pancreatic trypsin inhibitor Kunitz domain"/>
    <property type="match status" value="1"/>
</dbReference>
<dbReference type="InterPro" id="IPR036880">
    <property type="entry name" value="Kunitz_BPTI_sf"/>
</dbReference>
<name>A0A8C5WUQ5_LATLA</name>
<evidence type="ECO:0000313" key="5">
    <source>
        <dbReference type="Ensembl" id="ENSLLTP00000015129.1"/>
    </source>
</evidence>
<dbReference type="PANTHER" id="PTHR10083">
    <property type="entry name" value="KUNITZ-TYPE PROTEASE INHIBITOR-RELATED"/>
    <property type="match status" value="1"/>
</dbReference>
<dbReference type="Pfam" id="PF00014">
    <property type="entry name" value="Kunitz_BPTI"/>
    <property type="match status" value="1"/>
</dbReference>
<proteinExistence type="predicted"/>
<organism evidence="5 6">
    <name type="scientific">Laticauda laticaudata</name>
    <name type="common">Blue-ringed sea krait</name>
    <name type="synonym">Blue-lipped sea krait</name>
    <dbReference type="NCBI Taxonomy" id="8630"/>
    <lineage>
        <taxon>Eukaryota</taxon>
        <taxon>Metazoa</taxon>
        <taxon>Chordata</taxon>
        <taxon>Craniata</taxon>
        <taxon>Vertebrata</taxon>
        <taxon>Euteleostomi</taxon>
        <taxon>Lepidosauria</taxon>
        <taxon>Squamata</taxon>
        <taxon>Bifurcata</taxon>
        <taxon>Unidentata</taxon>
        <taxon>Episquamata</taxon>
        <taxon>Toxicofera</taxon>
        <taxon>Serpentes</taxon>
        <taxon>Colubroidea</taxon>
        <taxon>Elapidae</taxon>
        <taxon>Laticaudinae</taxon>
        <taxon>Laticauda</taxon>
    </lineage>
</organism>
<dbReference type="CDD" id="cd00109">
    <property type="entry name" value="Kunitz-type"/>
    <property type="match status" value="1"/>
</dbReference>
<dbReference type="AlphaFoldDB" id="A0A8C5WUQ5"/>
<dbReference type="PROSITE" id="PS50279">
    <property type="entry name" value="BPTI_KUNITZ_2"/>
    <property type="match status" value="1"/>
</dbReference>
<reference evidence="5" key="2">
    <citation type="submission" date="2025-09" db="UniProtKB">
        <authorList>
            <consortium name="Ensembl"/>
        </authorList>
    </citation>
    <scope>IDENTIFICATION</scope>
</reference>
<dbReference type="GO" id="GO:0004867">
    <property type="term" value="F:serine-type endopeptidase inhibitor activity"/>
    <property type="evidence" value="ECO:0007669"/>
    <property type="project" value="InterPro"/>
</dbReference>
<protein>
    <recommendedName>
        <fullName evidence="4">BPTI/Kunitz inhibitor domain-containing protein</fullName>
    </recommendedName>
</protein>
<dbReference type="SUPFAM" id="SSF57362">
    <property type="entry name" value="BPTI-like"/>
    <property type="match status" value="1"/>
</dbReference>
<keyword evidence="6" id="KW-1185">Reference proteome</keyword>
<dbReference type="SMART" id="SM00131">
    <property type="entry name" value="KU"/>
    <property type="match status" value="1"/>
</dbReference>
<dbReference type="InterPro" id="IPR020901">
    <property type="entry name" value="Prtase_inh_Kunz-CS"/>
</dbReference>
<evidence type="ECO:0000259" key="4">
    <source>
        <dbReference type="PROSITE" id="PS50279"/>
    </source>
</evidence>
<dbReference type="InterPro" id="IPR002223">
    <property type="entry name" value="Kunitz_BPTI"/>
</dbReference>
<keyword evidence="3" id="KW-1015">Disulfide bond</keyword>
<dbReference type="GO" id="GO:0005615">
    <property type="term" value="C:extracellular space"/>
    <property type="evidence" value="ECO:0007669"/>
    <property type="project" value="TreeGrafter"/>
</dbReference>
<dbReference type="InterPro" id="IPR050098">
    <property type="entry name" value="TFPI/VKTCI-like"/>
</dbReference>
<dbReference type="PROSITE" id="PS00280">
    <property type="entry name" value="BPTI_KUNITZ_1"/>
    <property type="match status" value="1"/>
</dbReference>
<comment type="subcellular location">
    <subcellularLocation>
        <location evidence="1">Secreted</location>
    </subcellularLocation>
</comment>
<accession>A0A8C5WUQ5</accession>
<feature type="domain" description="BPTI/Kunitz inhibitor" evidence="4">
    <location>
        <begin position="107"/>
        <end position="157"/>
    </location>
</feature>
<evidence type="ECO:0000313" key="6">
    <source>
        <dbReference type="Proteomes" id="UP000694406"/>
    </source>
</evidence>
<evidence type="ECO:0000256" key="1">
    <source>
        <dbReference type="ARBA" id="ARBA00004613"/>
    </source>
</evidence>
<dbReference type="GeneTree" id="ENSGT00990000208291"/>
<dbReference type="Proteomes" id="UP000694406">
    <property type="component" value="Unplaced"/>
</dbReference>
<sequence length="161" mass="18029">NLQGPSSWILILILIPPPPLPPLQRPHSQMFGNETPVRRLPHSESAQELTVLFFVLGIIELSNQVAFAGSPSYSKFLLPVLQNRSEPAEYPPLLLSPPSCFMCPGICILPPDGGLCYNLQERWYFDYEKKTCLPFSWSGCGGNENNFKSRPECQKACSRYG</sequence>